<organism evidence="2 3">
    <name type="scientific">Candidatus Yanofskybacteria bacterium RIFCSPHIGHO2_01_FULL_41_21</name>
    <dbReference type="NCBI Taxonomy" id="1802660"/>
    <lineage>
        <taxon>Bacteria</taxon>
        <taxon>Candidatus Yanofskyibacteriota</taxon>
    </lineage>
</organism>
<evidence type="ECO:0000313" key="3">
    <source>
        <dbReference type="Proteomes" id="UP000178520"/>
    </source>
</evidence>
<dbReference type="STRING" id="1802660.A2735_02255"/>
<gene>
    <name evidence="2" type="ORF">A2735_02255</name>
</gene>
<reference evidence="2 3" key="1">
    <citation type="journal article" date="2016" name="Nat. Commun.">
        <title>Thousands of microbial genomes shed light on interconnected biogeochemical processes in an aquifer system.</title>
        <authorList>
            <person name="Anantharaman K."/>
            <person name="Brown C.T."/>
            <person name="Hug L.A."/>
            <person name="Sharon I."/>
            <person name="Castelle C.J."/>
            <person name="Probst A.J."/>
            <person name="Thomas B.C."/>
            <person name="Singh A."/>
            <person name="Wilkins M.J."/>
            <person name="Karaoz U."/>
            <person name="Brodie E.L."/>
            <person name="Williams K.H."/>
            <person name="Hubbard S.S."/>
            <person name="Banfield J.F."/>
        </authorList>
    </citation>
    <scope>NUCLEOTIDE SEQUENCE [LARGE SCALE GENOMIC DNA]</scope>
</reference>
<dbReference type="GO" id="GO:0008832">
    <property type="term" value="F:dGTPase activity"/>
    <property type="evidence" value="ECO:0007669"/>
    <property type="project" value="TreeGrafter"/>
</dbReference>
<dbReference type="Proteomes" id="UP000178520">
    <property type="component" value="Unassembled WGS sequence"/>
</dbReference>
<dbReference type="SUPFAM" id="SSF109604">
    <property type="entry name" value="HD-domain/PDEase-like"/>
    <property type="match status" value="1"/>
</dbReference>
<evidence type="ECO:0000313" key="2">
    <source>
        <dbReference type="EMBL" id="OGM97532.1"/>
    </source>
</evidence>
<dbReference type="InterPro" id="IPR050135">
    <property type="entry name" value="dGTPase-like"/>
</dbReference>
<feature type="domain" description="HD/PDEase" evidence="1">
    <location>
        <begin position="51"/>
        <end position="174"/>
    </location>
</feature>
<dbReference type="SMART" id="SM00471">
    <property type="entry name" value="HDc"/>
    <property type="match status" value="1"/>
</dbReference>
<protein>
    <recommendedName>
        <fullName evidence="1">HD/PDEase domain-containing protein</fullName>
    </recommendedName>
</protein>
<dbReference type="Gene3D" id="1.10.3210.10">
    <property type="entry name" value="Hypothetical protein af1432"/>
    <property type="match status" value="1"/>
</dbReference>
<sequence>MVSKYYKKYIRIPPGESIDIRPIMPIIEHPRFERLRHVSQLGTTIFIFPGASHNRFEHALGVYSKALRFCKKMVDEGYLTKFEAKNVPLFGLLHDIGHGPFSHLIEELTPYDHDKNGAKIIDEMKKEIKKAGGDPTFIKKLFAHKNPLCQIIMDKNLGMDKLDYLERDVFHTGFGQRPDLESVFNYLIYLKGGLVIDKKSLESAKQIQRLYLYMYKEVHLHKSSLIAQRFLQKMIMIWLSRHKIDPLELWALNDQEIMAKLYTDSDERLKFLYTAYIQRNLPMTGLVFRIDTKQSRERLAGKKIKVIGESQKFFDQVAKYSSPQALEIIEKKIADLISVPAHTVIVVPTVSTRRFIPKDILYHDDGKIISLKKSQTEYFKGMSDELNSYLSLRVSIIGDRDKIYNNAKKIHTLINREIY</sequence>
<dbReference type="GO" id="GO:0006203">
    <property type="term" value="P:dGTP catabolic process"/>
    <property type="evidence" value="ECO:0007669"/>
    <property type="project" value="TreeGrafter"/>
</dbReference>
<dbReference type="CDD" id="cd00077">
    <property type="entry name" value="HDc"/>
    <property type="match status" value="1"/>
</dbReference>
<dbReference type="InterPro" id="IPR003607">
    <property type="entry name" value="HD/PDEase_dom"/>
</dbReference>
<accession>A0A1F8E9R5</accession>
<dbReference type="PANTHER" id="PTHR11373">
    <property type="entry name" value="DEOXYNUCLEOSIDE TRIPHOSPHATE TRIPHOSPHOHYDROLASE"/>
    <property type="match status" value="1"/>
</dbReference>
<proteinExistence type="predicted"/>
<name>A0A1F8E9R5_9BACT</name>
<dbReference type="AlphaFoldDB" id="A0A1F8E9R5"/>
<comment type="caution">
    <text evidence="2">The sequence shown here is derived from an EMBL/GenBank/DDBJ whole genome shotgun (WGS) entry which is preliminary data.</text>
</comment>
<dbReference type="PANTHER" id="PTHR11373:SF4">
    <property type="entry name" value="DEOXYNUCLEOSIDE TRIPHOSPHATE TRIPHOSPHOHYDROLASE SAMHD1"/>
    <property type="match status" value="1"/>
</dbReference>
<dbReference type="InterPro" id="IPR006674">
    <property type="entry name" value="HD_domain"/>
</dbReference>
<evidence type="ECO:0000259" key="1">
    <source>
        <dbReference type="SMART" id="SM00471"/>
    </source>
</evidence>
<dbReference type="Pfam" id="PF01966">
    <property type="entry name" value="HD"/>
    <property type="match status" value="1"/>
</dbReference>
<dbReference type="EMBL" id="MGJA01000012">
    <property type="protein sequence ID" value="OGM97532.1"/>
    <property type="molecule type" value="Genomic_DNA"/>
</dbReference>